<sequence>MCNPTPLKPPLNFPYDLRKDPPTSCSAGVDDVASHEILLAQWQGIVPKIGCLFNTLKANYVPPFLIRQVFTQIFAFINVQLFNRVCMVMVTVTVIHLILGDQTDGPKMVR</sequence>
<name>A0ACB9GRG5_9ASTR</name>
<evidence type="ECO:0000313" key="1">
    <source>
        <dbReference type="EMBL" id="KAI3786234.1"/>
    </source>
</evidence>
<comment type="caution">
    <text evidence="1">The sequence shown here is derived from an EMBL/GenBank/DDBJ whole genome shotgun (WGS) entry which is preliminary data.</text>
</comment>
<evidence type="ECO:0000313" key="2">
    <source>
        <dbReference type="Proteomes" id="UP001056120"/>
    </source>
</evidence>
<gene>
    <name evidence="1" type="ORF">L1987_45369</name>
</gene>
<accession>A0ACB9GRG5</accession>
<dbReference type="Proteomes" id="UP001056120">
    <property type="component" value="Linkage Group LG14"/>
</dbReference>
<dbReference type="EMBL" id="CM042031">
    <property type="protein sequence ID" value="KAI3786234.1"/>
    <property type="molecule type" value="Genomic_DNA"/>
</dbReference>
<keyword evidence="2" id="KW-1185">Reference proteome</keyword>
<reference evidence="2" key="1">
    <citation type="journal article" date="2022" name="Mol. Ecol. Resour.">
        <title>The genomes of chicory, endive, great burdock and yacon provide insights into Asteraceae palaeo-polyploidization history and plant inulin production.</title>
        <authorList>
            <person name="Fan W."/>
            <person name="Wang S."/>
            <person name="Wang H."/>
            <person name="Wang A."/>
            <person name="Jiang F."/>
            <person name="Liu H."/>
            <person name="Zhao H."/>
            <person name="Xu D."/>
            <person name="Zhang Y."/>
        </authorList>
    </citation>
    <scope>NUCLEOTIDE SEQUENCE [LARGE SCALE GENOMIC DNA]</scope>
    <source>
        <strain evidence="2">cv. Yunnan</strain>
    </source>
</reference>
<proteinExistence type="predicted"/>
<reference evidence="1 2" key="2">
    <citation type="journal article" date="2022" name="Mol. Ecol. Resour.">
        <title>The genomes of chicory, endive, great burdock and yacon provide insights into Asteraceae paleo-polyploidization history and plant inulin production.</title>
        <authorList>
            <person name="Fan W."/>
            <person name="Wang S."/>
            <person name="Wang H."/>
            <person name="Wang A."/>
            <person name="Jiang F."/>
            <person name="Liu H."/>
            <person name="Zhao H."/>
            <person name="Xu D."/>
            <person name="Zhang Y."/>
        </authorList>
    </citation>
    <scope>NUCLEOTIDE SEQUENCE [LARGE SCALE GENOMIC DNA]</scope>
    <source>
        <strain evidence="2">cv. Yunnan</strain>
        <tissue evidence="1">Leaves</tissue>
    </source>
</reference>
<organism evidence="1 2">
    <name type="scientific">Smallanthus sonchifolius</name>
    <dbReference type="NCBI Taxonomy" id="185202"/>
    <lineage>
        <taxon>Eukaryota</taxon>
        <taxon>Viridiplantae</taxon>
        <taxon>Streptophyta</taxon>
        <taxon>Embryophyta</taxon>
        <taxon>Tracheophyta</taxon>
        <taxon>Spermatophyta</taxon>
        <taxon>Magnoliopsida</taxon>
        <taxon>eudicotyledons</taxon>
        <taxon>Gunneridae</taxon>
        <taxon>Pentapetalae</taxon>
        <taxon>asterids</taxon>
        <taxon>campanulids</taxon>
        <taxon>Asterales</taxon>
        <taxon>Asteraceae</taxon>
        <taxon>Asteroideae</taxon>
        <taxon>Heliantheae alliance</taxon>
        <taxon>Millerieae</taxon>
        <taxon>Smallanthus</taxon>
    </lineage>
</organism>
<protein>
    <submittedName>
        <fullName evidence="1">Uncharacterized protein</fullName>
    </submittedName>
</protein>